<dbReference type="AlphaFoldDB" id="A0A0C3FZI8"/>
<dbReference type="InterPro" id="IPR052953">
    <property type="entry name" value="Ser-rich/MCO-related"/>
</dbReference>
<dbReference type="InParanoid" id="A0A0C3FZI8"/>
<protein>
    <recommendedName>
        <fullName evidence="4">Phytocyanin domain-containing protein</fullName>
    </recommendedName>
</protein>
<evidence type="ECO:0000256" key="1">
    <source>
        <dbReference type="SAM" id="MobiDB-lite"/>
    </source>
</evidence>
<reference evidence="2 3" key="1">
    <citation type="submission" date="2014-04" db="EMBL/GenBank/DDBJ databases">
        <authorList>
            <consortium name="DOE Joint Genome Institute"/>
            <person name="Kuo A."/>
            <person name="Tarkka M."/>
            <person name="Buscot F."/>
            <person name="Kohler A."/>
            <person name="Nagy L.G."/>
            <person name="Floudas D."/>
            <person name="Copeland A."/>
            <person name="Barry K.W."/>
            <person name="Cichocki N."/>
            <person name="Veneault-Fourrey C."/>
            <person name="LaButti K."/>
            <person name="Lindquist E.A."/>
            <person name="Lipzen A."/>
            <person name="Lundell T."/>
            <person name="Morin E."/>
            <person name="Murat C."/>
            <person name="Sun H."/>
            <person name="Tunlid A."/>
            <person name="Henrissat B."/>
            <person name="Grigoriev I.V."/>
            <person name="Hibbett D.S."/>
            <person name="Martin F."/>
            <person name="Nordberg H.P."/>
            <person name="Cantor M.N."/>
            <person name="Hua S.X."/>
        </authorList>
    </citation>
    <scope>NUCLEOTIDE SEQUENCE [LARGE SCALE GENOMIC DNA]</scope>
    <source>
        <strain evidence="2 3">F 1598</strain>
    </source>
</reference>
<gene>
    <name evidence="2" type="ORF">PILCRDRAFT_783078</name>
</gene>
<sequence length="216" mass="20886">MEIQVGGSTTATGGPAQFIPPSVNASKGSVVTFRFSGVPGNHSVSQSAFDSPCQPLSGGFDSGFIYVPSGLSSDFPEWNLTITDDSTPIWFYCQQLSPAPHCSGAGMVGSINAPGSGENNFTAFQSAARSSSGAPGQGEGALAGQGASASAPPGPLTSGVSGYSVPTGTAPPSSASSSGSAATSSSSTGAGTSLTANGPLVLLAVVLGAGLADFTG</sequence>
<accession>A0A0C3FZI8</accession>
<dbReference type="InterPro" id="IPR008972">
    <property type="entry name" value="Cupredoxin"/>
</dbReference>
<dbReference type="Proteomes" id="UP000054166">
    <property type="component" value="Unassembled WGS sequence"/>
</dbReference>
<dbReference type="PANTHER" id="PTHR34883">
    <property type="entry name" value="SERINE-RICH PROTEIN, PUTATIVE-RELATED-RELATED"/>
    <property type="match status" value="1"/>
</dbReference>
<name>A0A0C3FZI8_PILCF</name>
<feature type="region of interest" description="Disordered" evidence="1">
    <location>
        <begin position="126"/>
        <end position="190"/>
    </location>
</feature>
<keyword evidence="3" id="KW-1185">Reference proteome</keyword>
<proteinExistence type="predicted"/>
<evidence type="ECO:0008006" key="4">
    <source>
        <dbReference type="Google" id="ProtNLM"/>
    </source>
</evidence>
<reference evidence="3" key="2">
    <citation type="submission" date="2015-01" db="EMBL/GenBank/DDBJ databases">
        <title>Evolutionary Origins and Diversification of the Mycorrhizal Mutualists.</title>
        <authorList>
            <consortium name="DOE Joint Genome Institute"/>
            <consortium name="Mycorrhizal Genomics Consortium"/>
            <person name="Kohler A."/>
            <person name="Kuo A."/>
            <person name="Nagy L.G."/>
            <person name="Floudas D."/>
            <person name="Copeland A."/>
            <person name="Barry K.W."/>
            <person name="Cichocki N."/>
            <person name="Veneault-Fourrey C."/>
            <person name="LaButti K."/>
            <person name="Lindquist E.A."/>
            <person name="Lipzen A."/>
            <person name="Lundell T."/>
            <person name="Morin E."/>
            <person name="Murat C."/>
            <person name="Riley R."/>
            <person name="Ohm R."/>
            <person name="Sun H."/>
            <person name="Tunlid A."/>
            <person name="Henrissat B."/>
            <person name="Grigoriev I.V."/>
            <person name="Hibbett D.S."/>
            <person name="Martin F."/>
        </authorList>
    </citation>
    <scope>NUCLEOTIDE SEQUENCE [LARGE SCALE GENOMIC DNA]</scope>
    <source>
        <strain evidence="3">F 1598</strain>
    </source>
</reference>
<dbReference type="CDD" id="cd00920">
    <property type="entry name" value="Cupredoxin"/>
    <property type="match status" value="1"/>
</dbReference>
<dbReference type="STRING" id="765440.A0A0C3FZI8"/>
<dbReference type="OrthoDB" id="2331100at2759"/>
<organism evidence="2 3">
    <name type="scientific">Piloderma croceum (strain F 1598)</name>
    <dbReference type="NCBI Taxonomy" id="765440"/>
    <lineage>
        <taxon>Eukaryota</taxon>
        <taxon>Fungi</taxon>
        <taxon>Dikarya</taxon>
        <taxon>Basidiomycota</taxon>
        <taxon>Agaricomycotina</taxon>
        <taxon>Agaricomycetes</taxon>
        <taxon>Agaricomycetidae</taxon>
        <taxon>Atheliales</taxon>
        <taxon>Atheliaceae</taxon>
        <taxon>Piloderma</taxon>
    </lineage>
</organism>
<dbReference type="Gene3D" id="2.60.40.420">
    <property type="entry name" value="Cupredoxins - blue copper proteins"/>
    <property type="match status" value="1"/>
</dbReference>
<evidence type="ECO:0000313" key="3">
    <source>
        <dbReference type="Proteomes" id="UP000054166"/>
    </source>
</evidence>
<evidence type="ECO:0000313" key="2">
    <source>
        <dbReference type="EMBL" id="KIM83621.1"/>
    </source>
</evidence>
<dbReference type="PANTHER" id="PTHR34883:SF15">
    <property type="entry name" value="EXTRACELLULAR SERINE-RICH PROTEIN"/>
    <property type="match status" value="1"/>
</dbReference>
<feature type="compositionally biased region" description="Low complexity" evidence="1">
    <location>
        <begin position="166"/>
        <end position="190"/>
    </location>
</feature>
<dbReference type="SUPFAM" id="SSF49503">
    <property type="entry name" value="Cupredoxins"/>
    <property type="match status" value="1"/>
</dbReference>
<dbReference type="HOGENOM" id="CLU_053381_1_2_1"/>
<dbReference type="EMBL" id="KN832990">
    <property type="protein sequence ID" value="KIM83621.1"/>
    <property type="molecule type" value="Genomic_DNA"/>
</dbReference>